<evidence type="ECO:0000313" key="4">
    <source>
        <dbReference type="Proteomes" id="UP000536711"/>
    </source>
</evidence>
<evidence type="ECO:0000313" key="3">
    <source>
        <dbReference type="EMBL" id="KAF4417730.1"/>
    </source>
</evidence>
<feature type="domain" description="J" evidence="2">
    <location>
        <begin position="521"/>
        <end position="585"/>
    </location>
</feature>
<dbReference type="PRINTS" id="PR00625">
    <property type="entry name" value="JDOMAIN"/>
</dbReference>
<feature type="compositionally biased region" description="Basic and acidic residues" evidence="1">
    <location>
        <begin position="676"/>
        <end position="697"/>
    </location>
</feature>
<dbReference type="CDD" id="cd06257">
    <property type="entry name" value="DnaJ"/>
    <property type="match status" value="1"/>
</dbReference>
<dbReference type="SUPFAM" id="SSF46565">
    <property type="entry name" value="Chaperone J-domain"/>
    <property type="match status" value="1"/>
</dbReference>
<evidence type="ECO:0000259" key="2">
    <source>
        <dbReference type="PROSITE" id="PS50076"/>
    </source>
</evidence>
<dbReference type="InterPro" id="IPR036869">
    <property type="entry name" value="J_dom_sf"/>
</dbReference>
<name>A0A8H4JFY7_9HYPO</name>
<dbReference type="Proteomes" id="UP000536711">
    <property type="component" value="Unassembled WGS sequence"/>
</dbReference>
<dbReference type="Gene3D" id="1.10.287.110">
    <property type="entry name" value="DnaJ domain"/>
    <property type="match status" value="1"/>
</dbReference>
<evidence type="ECO:0000256" key="1">
    <source>
        <dbReference type="SAM" id="MobiDB-lite"/>
    </source>
</evidence>
<accession>A0A8H4JFY7</accession>
<proteinExistence type="predicted"/>
<dbReference type="Pfam" id="PF09994">
    <property type="entry name" value="T6SS_Tle1-like_cat"/>
    <property type="match status" value="2"/>
</dbReference>
<gene>
    <name evidence="3" type="ORF">FACUT_12047</name>
</gene>
<feature type="region of interest" description="Disordered" evidence="1">
    <location>
        <begin position="670"/>
        <end position="706"/>
    </location>
</feature>
<dbReference type="Pfam" id="PF00226">
    <property type="entry name" value="DnaJ"/>
    <property type="match status" value="1"/>
</dbReference>
<dbReference type="InterPro" id="IPR001623">
    <property type="entry name" value="DnaJ_domain"/>
</dbReference>
<dbReference type="OrthoDB" id="3057168at2759"/>
<protein>
    <submittedName>
        <fullName evidence="3">Peptidoglycan binding domain containing</fullName>
    </submittedName>
</protein>
<comment type="caution">
    <text evidence="3">The sequence shown here is derived from an EMBL/GenBank/DDBJ whole genome shotgun (WGS) entry which is preliminary data.</text>
</comment>
<reference evidence="3 4" key="1">
    <citation type="submission" date="2020-01" db="EMBL/GenBank/DDBJ databases">
        <title>Identification and distribution of gene clusters putatively required for synthesis of sphingolipid metabolism inhibitors in phylogenetically diverse species of the filamentous fungus Fusarium.</title>
        <authorList>
            <person name="Kim H.-S."/>
            <person name="Busman M."/>
            <person name="Brown D.W."/>
            <person name="Divon H."/>
            <person name="Uhlig S."/>
            <person name="Proctor R.H."/>
        </authorList>
    </citation>
    <scope>NUCLEOTIDE SEQUENCE [LARGE SCALE GENOMIC DNA]</scope>
    <source>
        <strain evidence="3 4">NRRL 13308</strain>
    </source>
</reference>
<dbReference type="PANTHER" id="PTHR33840">
    <property type="match status" value="1"/>
</dbReference>
<keyword evidence="4" id="KW-1185">Reference proteome</keyword>
<sequence length="781" mass="89834">MLTETAPKTIKRLIACCDGTWMDSDNGYEEAGLLRKEGSLQIPSNVTRISRCFEKRCSDGKLQVVNYESGVGTGSNVLDSITGGAFGMGLAERMRETYSFLCSNYMDGDEIILVGFSRGAFTVRSVAGMIGNLGLLTREGVEFFYPIFKDMQHWMDDDYEDPFPNIPFPNKPKGKDAAEVYRARLEQLGYTRVRRSEGEGDIITIKAVGVWDTALALDETRPPFTPAVWERLPENKYTTDLRQVWFPGNHGNCGGGWEDQGMSNITLAWMMDQLASIGVEFDLPALERCFFQNFKFYHKTPSKLSIKSRKRREKTKKRQWAINPIYENNRPFRPWGLGTISKAPGLLYKLSGQTVRTPGLYRPTDRQSKCDKSRYLLDTNERIHSSVRIRLVCKGLGLNDDHVWDCPALLSNWKLKRTREKYTDPVPFQPGWCPNGGKDHMGHPNDWSKGRWVWEYVGNENDGPKEARQRIMVEEPLGPYERYLLNFYLRVTYDPADPNMSDTKAADLLQFAQEYASKDVDLYELLGIDALTPKEDIHRAWRKRSLKYHPDKAGDNFDAEKWQLFERARDILSEPGARGAYDGAIKAVLLRKQERETMDKQRKAFVDDLEARENAWKVQRAEKEQREKQEIEKERSRLVEQRRIREEEERRQAAAAQEVEDLAEARRRLKEKKEKKKQDEAREKFLRKSRKAAEASDGKPAPGPINGVMDVPGDFPVDFGSDQKFYWELVCDKLRAVQAVRNLRQKEGTPEEHQQAEQGLLNAKTRIHQAEVRFAEHASVS</sequence>
<dbReference type="PANTHER" id="PTHR33840:SF1">
    <property type="entry name" value="TLE1 PHOSPHOLIPASE DOMAIN-CONTAINING PROTEIN"/>
    <property type="match status" value="1"/>
</dbReference>
<organism evidence="3 4">
    <name type="scientific">Fusarium acutatum</name>
    <dbReference type="NCBI Taxonomy" id="78861"/>
    <lineage>
        <taxon>Eukaryota</taxon>
        <taxon>Fungi</taxon>
        <taxon>Dikarya</taxon>
        <taxon>Ascomycota</taxon>
        <taxon>Pezizomycotina</taxon>
        <taxon>Sordariomycetes</taxon>
        <taxon>Hypocreomycetidae</taxon>
        <taxon>Hypocreales</taxon>
        <taxon>Nectriaceae</taxon>
        <taxon>Fusarium</taxon>
        <taxon>Fusarium fujikuroi species complex</taxon>
    </lineage>
</organism>
<dbReference type="SMART" id="SM00271">
    <property type="entry name" value="DnaJ"/>
    <property type="match status" value="1"/>
</dbReference>
<dbReference type="PROSITE" id="PS50076">
    <property type="entry name" value="DNAJ_2"/>
    <property type="match status" value="1"/>
</dbReference>
<dbReference type="InterPro" id="IPR018712">
    <property type="entry name" value="Tle1-like_cat"/>
</dbReference>
<dbReference type="AlphaFoldDB" id="A0A8H4JFY7"/>
<dbReference type="EMBL" id="JAADJF010000421">
    <property type="protein sequence ID" value="KAF4417730.1"/>
    <property type="molecule type" value="Genomic_DNA"/>
</dbReference>